<evidence type="ECO:0000313" key="6">
    <source>
        <dbReference type="EMBL" id="OGF98294.1"/>
    </source>
</evidence>
<dbReference type="InterPro" id="IPR028995">
    <property type="entry name" value="Glyco_hydro_57/38_cen_sf"/>
</dbReference>
<evidence type="ECO:0000256" key="3">
    <source>
        <dbReference type="ARBA" id="ARBA00022801"/>
    </source>
</evidence>
<dbReference type="SUPFAM" id="SSF88688">
    <property type="entry name" value="Families 57/38 glycoside transferase middle domain"/>
    <property type="match status" value="1"/>
</dbReference>
<dbReference type="SMART" id="SM00872">
    <property type="entry name" value="Alpha-mann_mid"/>
    <property type="match status" value="1"/>
</dbReference>
<dbReference type="GO" id="GO:0046872">
    <property type="term" value="F:metal ion binding"/>
    <property type="evidence" value="ECO:0007669"/>
    <property type="project" value="UniProtKB-KW"/>
</dbReference>
<dbReference type="InterPro" id="IPR037094">
    <property type="entry name" value="Glyco_hydro_38_cen_sf"/>
</dbReference>
<evidence type="ECO:0000313" key="7">
    <source>
        <dbReference type="Proteomes" id="UP000176992"/>
    </source>
</evidence>
<accession>A0A1F5YDQ1</accession>
<evidence type="ECO:0000256" key="2">
    <source>
        <dbReference type="ARBA" id="ARBA00022723"/>
    </source>
</evidence>
<dbReference type="SUPFAM" id="SSF88713">
    <property type="entry name" value="Glycoside hydrolase/deacetylase"/>
    <property type="match status" value="1"/>
</dbReference>
<dbReference type="Gene3D" id="2.60.40.2220">
    <property type="match status" value="1"/>
</dbReference>
<dbReference type="Gene3D" id="3.20.110.10">
    <property type="entry name" value="Glycoside hydrolase 38, N terminal domain"/>
    <property type="match status" value="1"/>
</dbReference>
<dbReference type="CDD" id="cd10789">
    <property type="entry name" value="GH38N_AMII_ER_cytosolic"/>
    <property type="match status" value="1"/>
</dbReference>
<protein>
    <recommendedName>
        <fullName evidence="5">Glycoside hydrolase family 38 central domain-containing protein</fullName>
    </recommendedName>
</protein>
<dbReference type="GO" id="GO:0006013">
    <property type="term" value="P:mannose metabolic process"/>
    <property type="evidence" value="ECO:0007669"/>
    <property type="project" value="InterPro"/>
</dbReference>
<dbReference type="Gene3D" id="2.70.98.30">
    <property type="entry name" value="Golgi alpha-mannosidase II, domain 4"/>
    <property type="match status" value="1"/>
</dbReference>
<dbReference type="InterPro" id="IPR013780">
    <property type="entry name" value="Glyco_hydro_b"/>
</dbReference>
<dbReference type="Pfam" id="PF07748">
    <property type="entry name" value="Glyco_hydro_38C"/>
    <property type="match status" value="1"/>
</dbReference>
<dbReference type="InterPro" id="IPR011682">
    <property type="entry name" value="Glyco_hydro_38_C"/>
</dbReference>
<dbReference type="InterPro" id="IPR041147">
    <property type="entry name" value="GH38_C"/>
</dbReference>
<dbReference type="Gene3D" id="1.20.1270.50">
    <property type="entry name" value="Glycoside hydrolase family 38, central domain"/>
    <property type="match status" value="1"/>
</dbReference>
<dbReference type="EMBL" id="MFIV01000132">
    <property type="protein sequence ID" value="OGF98294.1"/>
    <property type="molecule type" value="Genomic_DNA"/>
</dbReference>
<dbReference type="AlphaFoldDB" id="A0A1F5YDQ1"/>
<keyword evidence="2" id="KW-0479">Metal-binding</keyword>
<dbReference type="InterPro" id="IPR000602">
    <property type="entry name" value="Glyco_hydro_38_N"/>
</dbReference>
<evidence type="ECO:0000259" key="5">
    <source>
        <dbReference type="SMART" id="SM00872"/>
    </source>
</evidence>
<organism evidence="6 7">
    <name type="scientific">Candidatus Glassbacteria bacterium GWA2_58_10</name>
    <dbReference type="NCBI Taxonomy" id="1817865"/>
    <lineage>
        <taxon>Bacteria</taxon>
        <taxon>Candidatus Glassiibacteriota</taxon>
    </lineage>
</organism>
<dbReference type="Pfam" id="PF01074">
    <property type="entry name" value="Glyco_hydro_38N"/>
    <property type="match status" value="1"/>
</dbReference>
<dbReference type="Proteomes" id="UP000176992">
    <property type="component" value="Unassembled WGS sequence"/>
</dbReference>
<proteinExistence type="inferred from homology"/>
<dbReference type="InterPro" id="IPR027291">
    <property type="entry name" value="Glyco_hydro_38_N_sf"/>
</dbReference>
<keyword evidence="4" id="KW-0326">Glycosidase</keyword>
<dbReference type="GO" id="GO:0009313">
    <property type="term" value="P:oligosaccharide catabolic process"/>
    <property type="evidence" value="ECO:0007669"/>
    <property type="project" value="TreeGrafter"/>
</dbReference>
<dbReference type="FunFam" id="1.20.1270.50:FF:000004">
    <property type="entry name" value="alpha-mannosidase 2C1 isoform X1"/>
    <property type="match status" value="1"/>
</dbReference>
<reference evidence="6 7" key="1">
    <citation type="journal article" date="2016" name="Nat. Commun.">
        <title>Thousands of microbial genomes shed light on interconnected biogeochemical processes in an aquifer system.</title>
        <authorList>
            <person name="Anantharaman K."/>
            <person name="Brown C.T."/>
            <person name="Hug L.A."/>
            <person name="Sharon I."/>
            <person name="Castelle C.J."/>
            <person name="Probst A.J."/>
            <person name="Thomas B.C."/>
            <person name="Singh A."/>
            <person name="Wilkins M.J."/>
            <person name="Karaoz U."/>
            <person name="Brodie E.L."/>
            <person name="Williams K.H."/>
            <person name="Hubbard S.S."/>
            <person name="Banfield J.F."/>
        </authorList>
    </citation>
    <scope>NUCLEOTIDE SEQUENCE [LARGE SCALE GENOMIC DNA]</scope>
</reference>
<dbReference type="InterPro" id="IPR011013">
    <property type="entry name" value="Gal_mutarotase_sf_dom"/>
</dbReference>
<evidence type="ECO:0000256" key="4">
    <source>
        <dbReference type="ARBA" id="ARBA00023295"/>
    </source>
</evidence>
<dbReference type="GO" id="GO:0004559">
    <property type="term" value="F:alpha-mannosidase activity"/>
    <property type="evidence" value="ECO:0007669"/>
    <property type="project" value="InterPro"/>
</dbReference>
<dbReference type="InterPro" id="IPR011330">
    <property type="entry name" value="Glyco_hydro/deAcase_b/a-brl"/>
</dbReference>
<keyword evidence="3" id="KW-0378">Hydrolase</keyword>
<dbReference type="Pfam" id="PF17677">
    <property type="entry name" value="Glyco_hydro38C2"/>
    <property type="match status" value="1"/>
</dbReference>
<dbReference type="InterPro" id="IPR015341">
    <property type="entry name" value="Glyco_hydro_38_cen"/>
</dbReference>
<dbReference type="SUPFAM" id="SSF74650">
    <property type="entry name" value="Galactose mutarotase-like"/>
    <property type="match status" value="1"/>
</dbReference>
<feature type="domain" description="Glycoside hydrolase family 38 central" evidence="5">
    <location>
        <begin position="545"/>
        <end position="623"/>
    </location>
</feature>
<dbReference type="PANTHER" id="PTHR46017:SF1">
    <property type="entry name" value="ALPHA-MANNOSIDASE 2C1"/>
    <property type="match status" value="1"/>
</dbReference>
<gene>
    <name evidence="6" type="ORF">A2Z86_06330</name>
</gene>
<dbReference type="GO" id="GO:0030246">
    <property type="term" value="F:carbohydrate binding"/>
    <property type="evidence" value="ECO:0007669"/>
    <property type="project" value="InterPro"/>
</dbReference>
<comment type="similarity">
    <text evidence="1">Belongs to the glycosyl hydrolase 38 family.</text>
</comment>
<evidence type="ECO:0000256" key="1">
    <source>
        <dbReference type="ARBA" id="ARBA00009792"/>
    </source>
</evidence>
<comment type="caution">
    <text evidence="6">The sequence shown here is derived from an EMBL/GenBank/DDBJ whole genome shotgun (WGS) entry which is preliminary data.</text>
</comment>
<dbReference type="Pfam" id="PF09261">
    <property type="entry name" value="Alpha-mann_mid"/>
    <property type="match status" value="1"/>
</dbReference>
<dbReference type="PANTHER" id="PTHR46017">
    <property type="entry name" value="ALPHA-MANNOSIDASE 2C1"/>
    <property type="match status" value="1"/>
</dbReference>
<dbReference type="Gene3D" id="2.60.40.1180">
    <property type="entry name" value="Golgi alpha-mannosidase II"/>
    <property type="match status" value="1"/>
</dbReference>
<name>A0A1F5YDQ1_9BACT</name>
<sequence>MNLLSRGFYPRFWKLAFTSVICLLPTIILQLFLTAPLAAQQNVEQVYRLVRQLEFPAVSGWKARKGEFPGSERPSLDDSGWDSFDYQPVLEADQCWFRVELSLPEKIALQSVAGRPVILNLDILGKGEIYQDGRKLAALKAGENRVKLGPPDRAGDKLKIAVRIDGEYQKVVFRGATLELDSWRKAVEQAQQLQMTIFAAARLLGNDTRQRSMQLEQDPKIDLSSLPVSRKQELMLELDRVLGGLDQAAVSRGDPKAFAASVDNTFARLRNLTDYFQGYSIHLVSNAHIDLAWLWRWRETVEASHDTFESVLDLMRRYPELAFTQSQAQLYEWMKEYYPATFAEIKRRVAEGRWEVAGGMWVEPDCNLISGESWVRQILYATRFFQRNFGVKVKIGWNPDSFGYNWNMPQFFRRSGIEVFLTQKLLWNDTNIFPYHLFWWKGPDGSRILVYMPYIGYTNIVNAYQMVDALRQFEANTGLKDMAFLIGYGDHGGGPDRYMLEQARRIQRHPVFPKVEFGTMEQYLKALPDSVKARLPEYGNELYLEYHQGTYTSQAAMKAANRELEQSLGAAEELAALTDVLFAETYPQERLERAWKKVLFNQMHDILPGSGITAIYQDALKNYGEARHLAQLVSKGALLGFAGRIDTRSGPAGQPLVVFNTLSWPRGGVARLEGEAGQFEDCSVYAVNGRRVPCQVVQSGLERSALIFRADSVPAGGYRVYKLEDNVHLSQEMPSGLKISSAFIENEFIRLELDQAGGLISRIYDKRSRREVLAPGGKGNLLELFEDKPANWDAWNIGYTGVSWRLDKADRVEVVEKGPVRATIRVRRSFLGATKPRRPLATSFPSSFFTQEISLYAGSPLVEVRNSIDWWEQQVLCKAAWEVNVSADTAYYEIPLAAIGRPTTRTSSLDKARFEVPALRWADLSGKDYGVSLLSDSKYGYDIAGNRMRLTLLKAPLWPDPSADRGTHEFRYALYPHPGDWRTGGTVRVASGFCQPLLVQRGIPHSGSLPASGAGFLSAAPENVIISSFKLAEDGNGMIVRCYESAGAGQTSARIVLPPGAVKAQETDLLEQPLAEVPLRDGNLEFSLGPFEIKTFRVTFRGP</sequence>